<protein>
    <submittedName>
        <fullName evidence="2">Uncharacterized protein</fullName>
    </submittedName>
</protein>
<evidence type="ECO:0000256" key="1">
    <source>
        <dbReference type="SAM" id="MobiDB-lite"/>
    </source>
</evidence>
<proteinExistence type="predicted"/>
<comment type="caution">
    <text evidence="2">The sequence shown here is derived from an EMBL/GenBank/DDBJ whole genome shotgun (WGS) entry which is preliminary data.</text>
</comment>
<evidence type="ECO:0000313" key="2">
    <source>
        <dbReference type="EMBL" id="MPC79996.1"/>
    </source>
</evidence>
<feature type="region of interest" description="Disordered" evidence="1">
    <location>
        <begin position="1"/>
        <end position="39"/>
    </location>
</feature>
<dbReference type="AlphaFoldDB" id="A0A5B7IDG6"/>
<evidence type="ECO:0000313" key="3">
    <source>
        <dbReference type="Proteomes" id="UP000324222"/>
    </source>
</evidence>
<dbReference type="EMBL" id="VSRR010052677">
    <property type="protein sequence ID" value="MPC79996.1"/>
    <property type="molecule type" value="Genomic_DNA"/>
</dbReference>
<accession>A0A5B7IDG6</accession>
<sequence>MVFSVVNHHWQQGDVKTENWERQRKKERKKRKNSETSINSTYTDQIKQLNEEKALNSLCSLSSATLAAGRGENRARVDSCGRVVTPSPAPKQTRTFTCVSRSPRRTQDPQVCCSRLVWTTDHAPTQPCLLRIEKWPSWATEVLVSAAVQNQACTFITSITYHSPG</sequence>
<organism evidence="2 3">
    <name type="scientific">Portunus trituberculatus</name>
    <name type="common">Swimming crab</name>
    <name type="synonym">Neptunus trituberculatus</name>
    <dbReference type="NCBI Taxonomy" id="210409"/>
    <lineage>
        <taxon>Eukaryota</taxon>
        <taxon>Metazoa</taxon>
        <taxon>Ecdysozoa</taxon>
        <taxon>Arthropoda</taxon>
        <taxon>Crustacea</taxon>
        <taxon>Multicrustacea</taxon>
        <taxon>Malacostraca</taxon>
        <taxon>Eumalacostraca</taxon>
        <taxon>Eucarida</taxon>
        <taxon>Decapoda</taxon>
        <taxon>Pleocyemata</taxon>
        <taxon>Brachyura</taxon>
        <taxon>Eubrachyura</taxon>
        <taxon>Portunoidea</taxon>
        <taxon>Portunidae</taxon>
        <taxon>Portuninae</taxon>
        <taxon>Portunus</taxon>
    </lineage>
</organism>
<keyword evidence="3" id="KW-1185">Reference proteome</keyword>
<gene>
    <name evidence="2" type="ORF">E2C01_074558</name>
</gene>
<reference evidence="2 3" key="1">
    <citation type="submission" date="2019-05" db="EMBL/GenBank/DDBJ databases">
        <title>Another draft genome of Portunus trituberculatus and its Hox gene families provides insights of decapod evolution.</title>
        <authorList>
            <person name="Jeong J.-H."/>
            <person name="Song I."/>
            <person name="Kim S."/>
            <person name="Choi T."/>
            <person name="Kim D."/>
            <person name="Ryu S."/>
            <person name="Kim W."/>
        </authorList>
    </citation>
    <scope>NUCLEOTIDE SEQUENCE [LARGE SCALE GENOMIC DNA]</scope>
    <source>
        <tissue evidence="2">Muscle</tissue>
    </source>
</reference>
<feature type="compositionally biased region" description="Basic and acidic residues" evidence="1">
    <location>
        <begin position="15"/>
        <end position="24"/>
    </location>
</feature>
<dbReference type="Proteomes" id="UP000324222">
    <property type="component" value="Unassembled WGS sequence"/>
</dbReference>
<name>A0A5B7IDG6_PORTR</name>